<dbReference type="RefSeq" id="WP_141322238.1">
    <property type="nucleotide sequence ID" value="NZ_BJNI01000062.1"/>
</dbReference>
<evidence type="ECO:0000313" key="3">
    <source>
        <dbReference type="Proteomes" id="UP000466694"/>
    </source>
</evidence>
<comment type="caution">
    <text evidence="2">The sequence shown here is derived from an EMBL/GenBank/DDBJ whole genome shotgun (WGS) entry which is preliminary data.</text>
</comment>
<accession>A0A844A5F5</accession>
<sequence>MAMAQNGSRPHYNRHQGPGFPSGRRCIGSVYEWRPLLMAFERFRRIELLDHAEALYLLSDLVLHQKERLPAACTGSIVLNGVSEVGIFLDASLLRNLASGCRELLLMVKHDRFDAFRGTLCDGWPSRYGHGPLLSDDEDHAVTSLASKIISLIDNDTPCMNDFASEPMAPLPTPAATRTSSTSI</sequence>
<reference evidence="2 3" key="1">
    <citation type="journal article" date="2013" name="Genome Biol.">
        <title>Comparative genomics of the core and accessory genomes of 48 Sinorhizobium strains comprising five genospecies.</title>
        <authorList>
            <person name="Sugawara M."/>
            <person name="Epstein B."/>
            <person name="Badgley B.D."/>
            <person name="Unno T."/>
            <person name="Xu L."/>
            <person name="Reese J."/>
            <person name="Gyaneshwar P."/>
            <person name="Denny R."/>
            <person name="Mudge J."/>
            <person name="Bharti A.K."/>
            <person name="Farmer A.D."/>
            <person name="May G.D."/>
            <person name="Woodward J.E."/>
            <person name="Medigue C."/>
            <person name="Vallenet D."/>
            <person name="Lajus A."/>
            <person name="Rouy Z."/>
            <person name="Martinez-Vaz B."/>
            <person name="Tiffin P."/>
            <person name="Young N.D."/>
            <person name="Sadowsky M.J."/>
        </authorList>
    </citation>
    <scope>NUCLEOTIDE SEQUENCE [LARGE SCALE GENOMIC DNA]</scope>
    <source>
        <strain evidence="2 3">USDA205</strain>
    </source>
</reference>
<feature type="region of interest" description="Disordered" evidence="1">
    <location>
        <begin position="165"/>
        <end position="184"/>
    </location>
</feature>
<dbReference type="EMBL" id="WISZ01000004">
    <property type="protein sequence ID" value="MQX06770.1"/>
    <property type="molecule type" value="Genomic_DNA"/>
</dbReference>
<dbReference type="AlphaFoldDB" id="A0A844A5F5"/>
<protein>
    <submittedName>
        <fullName evidence="2">Uncharacterized protein</fullName>
    </submittedName>
</protein>
<gene>
    <name evidence="2" type="ORF">GHK48_00060</name>
</gene>
<evidence type="ECO:0000313" key="2">
    <source>
        <dbReference type="EMBL" id="MQX06770.1"/>
    </source>
</evidence>
<evidence type="ECO:0000256" key="1">
    <source>
        <dbReference type="SAM" id="MobiDB-lite"/>
    </source>
</evidence>
<organism evidence="2 3">
    <name type="scientific">Rhizobium fredii</name>
    <name type="common">Sinorhizobium fredii</name>
    <dbReference type="NCBI Taxonomy" id="380"/>
    <lineage>
        <taxon>Bacteria</taxon>
        <taxon>Pseudomonadati</taxon>
        <taxon>Pseudomonadota</taxon>
        <taxon>Alphaproteobacteria</taxon>
        <taxon>Hyphomicrobiales</taxon>
        <taxon>Rhizobiaceae</taxon>
        <taxon>Sinorhizobium/Ensifer group</taxon>
        <taxon>Sinorhizobium</taxon>
    </lineage>
</organism>
<feature type="compositionally biased region" description="Low complexity" evidence="1">
    <location>
        <begin position="174"/>
        <end position="184"/>
    </location>
</feature>
<proteinExistence type="predicted"/>
<name>A0A844A5F5_RHIFR</name>
<dbReference type="Proteomes" id="UP000466694">
    <property type="component" value="Unassembled WGS sequence"/>
</dbReference>